<dbReference type="AlphaFoldDB" id="A0A7H9AW16"/>
<dbReference type="Pfam" id="PF04111">
    <property type="entry name" value="APG6"/>
    <property type="match status" value="1"/>
</dbReference>
<keyword evidence="7" id="KW-1185">Reference proteome</keyword>
<evidence type="ECO:0000256" key="2">
    <source>
        <dbReference type="SAM" id="Coils"/>
    </source>
</evidence>
<reference evidence="6 7" key="1">
    <citation type="submission" date="2020-07" db="EMBL/GenBank/DDBJ databases">
        <title>The yeast mating-type switching endonuclease HO is a domesticated member of an unorthodox homing genetic element family.</title>
        <authorList>
            <person name="Coughlan A.Y."/>
            <person name="Lombardi L."/>
            <person name="Braun-Galleani S."/>
            <person name="Martos A.R."/>
            <person name="Galeote V."/>
            <person name="Bigey F."/>
            <person name="Dequin S."/>
            <person name="Byrne K.P."/>
            <person name="Wolfe K.H."/>
        </authorList>
    </citation>
    <scope>NUCLEOTIDE SEQUENCE [LARGE SCALE GENOMIC DNA]</scope>
    <source>
        <strain evidence="6 7">NRRL Y-6702</strain>
    </source>
</reference>
<evidence type="ECO:0000313" key="7">
    <source>
        <dbReference type="Proteomes" id="UP000509704"/>
    </source>
</evidence>
<dbReference type="PANTHER" id="PTHR12768:SF4">
    <property type="entry name" value="BECLIN-1"/>
    <property type="match status" value="1"/>
</dbReference>
<dbReference type="GO" id="GO:0006995">
    <property type="term" value="P:cellular response to nitrogen starvation"/>
    <property type="evidence" value="ECO:0007669"/>
    <property type="project" value="TreeGrafter"/>
</dbReference>
<dbReference type="GO" id="GO:0000045">
    <property type="term" value="P:autophagosome assembly"/>
    <property type="evidence" value="ECO:0007669"/>
    <property type="project" value="TreeGrafter"/>
</dbReference>
<evidence type="ECO:0000259" key="4">
    <source>
        <dbReference type="Pfam" id="PF04111"/>
    </source>
</evidence>
<dbReference type="RefSeq" id="XP_037142169.1">
    <property type="nucleotide sequence ID" value="XM_037286274.1"/>
</dbReference>
<dbReference type="InterPro" id="IPR038274">
    <property type="entry name" value="Atg6/Beclin_C_sf"/>
</dbReference>
<dbReference type="GO" id="GO:0034271">
    <property type="term" value="C:phosphatidylinositol 3-kinase complex, class III, type I"/>
    <property type="evidence" value="ECO:0007669"/>
    <property type="project" value="TreeGrafter"/>
</dbReference>
<dbReference type="GO" id="GO:0034272">
    <property type="term" value="C:phosphatidylinositol 3-kinase complex, class III, type II"/>
    <property type="evidence" value="ECO:0007669"/>
    <property type="project" value="TreeGrafter"/>
</dbReference>
<dbReference type="InterPro" id="IPR007243">
    <property type="entry name" value="Atg6/Beclin"/>
</dbReference>
<feature type="domain" description="Atg6/beclin coiled-coil" evidence="5">
    <location>
        <begin position="153"/>
        <end position="282"/>
    </location>
</feature>
<accession>A0A7H9AW16</accession>
<organism evidence="6 7">
    <name type="scientific">Zygotorulaspora mrakii</name>
    <name type="common">Zygosaccharomyces mrakii</name>
    <dbReference type="NCBI Taxonomy" id="42260"/>
    <lineage>
        <taxon>Eukaryota</taxon>
        <taxon>Fungi</taxon>
        <taxon>Dikarya</taxon>
        <taxon>Ascomycota</taxon>
        <taxon>Saccharomycotina</taxon>
        <taxon>Saccharomycetes</taxon>
        <taxon>Saccharomycetales</taxon>
        <taxon>Saccharomycetaceae</taxon>
        <taxon>Zygotorulaspora</taxon>
    </lineage>
</organism>
<dbReference type="PANTHER" id="PTHR12768">
    <property type="entry name" value="BECLIN 1"/>
    <property type="match status" value="1"/>
</dbReference>
<dbReference type="GeneID" id="59234077"/>
<dbReference type="InterPro" id="IPR041691">
    <property type="entry name" value="Atg6/beclin_CC"/>
</dbReference>
<protein>
    <submittedName>
        <fullName evidence="6">Uncharacterized protein</fullName>
    </submittedName>
</protein>
<feature type="domain" description="Atg6 BARA" evidence="4">
    <location>
        <begin position="286"/>
        <end position="484"/>
    </location>
</feature>
<dbReference type="GO" id="GO:0045324">
    <property type="term" value="P:late endosome to vacuole transport"/>
    <property type="evidence" value="ECO:0007669"/>
    <property type="project" value="TreeGrafter"/>
</dbReference>
<sequence length="488" mass="56035">MNGIEDNLIKCQNCQLPLKIDSSLLDLSLAQTDMLVSSVNEYKQENYKIPQERLQRLNKVVYPNEVNLQKLGLGSYIFLQDDIKVEDPSTVASTNTSLSTSTAQREDDSGDEQTEEDRQHRYSGSTVRTLSTQVSALANVFNILSSKSNIDYPVCQDCCNILIRRIQSEYDDAIKERDLYSQFLSRIEKQKSLTSHDSSDDSHDEAEKLLNEKASLLQELKTLELEDEELDKQIADLEQQLKEKKRLEEEDTRRNNFYELEQVDLAREVQSLKNQYDFSLNYLDKLRKINIYNETFKISHDGLFGIINGLRIGGFQDVNVPWQEINAGIGQVVLLLATITTRLEIKLQGYKLIPMGSYSKVSKFQDDTQEWVAYEAFNNDNFKIGKLFRKETSFDKAMESLLIIIRQMAVWLSHARSQRHGSVYTAASENDELNDEEIELPYVMHKDKINGISVKLFGGRPGMDWTTAMKFLLTNTKWLFAFSSSQLG</sequence>
<evidence type="ECO:0000313" key="6">
    <source>
        <dbReference type="EMBL" id="QLG70441.1"/>
    </source>
</evidence>
<gene>
    <name evidence="6" type="ORF">HG535_0A03800</name>
</gene>
<feature type="compositionally biased region" description="Low complexity" evidence="3">
    <location>
        <begin position="89"/>
        <end position="102"/>
    </location>
</feature>
<dbReference type="OrthoDB" id="20368at2759"/>
<dbReference type="GO" id="GO:0030674">
    <property type="term" value="F:protein-macromolecule adaptor activity"/>
    <property type="evidence" value="ECO:0007669"/>
    <property type="project" value="TreeGrafter"/>
</dbReference>
<evidence type="ECO:0000256" key="1">
    <source>
        <dbReference type="ARBA" id="ARBA00005965"/>
    </source>
</evidence>
<proteinExistence type="inferred from homology"/>
<evidence type="ECO:0000256" key="3">
    <source>
        <dbReference type="SAM" id="MobiDB-lite"/>
    </source>
</evidence>
<dbReference type="GO" id="GO:0000423">
    <property type="term" value="P:mitophagy"/>
    <property type="evidence" value="ECO:0007669"/>
    <property type="project" value="TreeGrafter"/>
</dbReference>
<dbReference type="InterPro" id="IPR040455">
    <property type="entry name" value="Atg6_BARA"/>
</dbReference>
<name>A0A7H9AW16_ZYGMR</name>
<dbReference type="Proteomes" id="UP000509704">
    <property type="component" value="Chromosome 1"/>
</dbReference>
<dbReference type="GO" id="GO:0043548">
    <property type="term" value="F:phosphatidylinositol 3-kinase binding"/>
    <property type="evidence" value="ECO:0007669"/>
    <property type="project" value="TreeGrafter"/>
</dbReference>
<feature type="region of interest" description="Disordered" evidence="3">
    <location>
        <begin position="89"/>
        <end position="126"/>
    </location>
</feature>
<dbReference type="KEGG" id="zmk:HG535_0A03800"/>
<evidence type="ECO:0000259" key="5">
    <source>
        <dbReference type="Pfam" id="PF17675"/>
    </source>
</evidence>
<dbReference type="GO" id="GO:0000407">
    <property type="term" value="C:phagophore assembly site"/>
    <property type="evidence" value="ECO:0007669"/>
    <property type="project" value="TreeGrafter"/>
</dbReference>
<keyword evidence="2" id="KW-0175">Coiled coil</keyword>
<feature type="coiled-coil region" evidence="2">
    <location>
        <begin position="199"/>
        <end position="275"/>
    </location>
</feature>
<dbReference type="Gene3D" id="1.10.418.40">
    <property type="entry name" value="Autophagy protein 6/Beclin 1"/>
    <property type="match status" value="1"/>
</dbReference>
<dbReference type="Gene3D" id="6.10.250.3110">
    <property type="match status" value="1"/>
</dbReference>
<dbReference type="EMBL" id="CP058604">
    <property type="protein sequence ID" value="QLG70441.1"/>
    <property type="molecule type" value="Genomic_DNA"/>
</dbReference>
<comment type="similarity">
    <text evidence="1">Belongs to the beclin family.</text>
</comment>
<dbReference type="Pfam" id="PF17675">
    <property type="entry name" value="APG6_N"/>
    <property type="match status" value="1"/>
</dbReference>